<name>A0A0A9VXI0_LYGHE</name>
<dbReference type="EMBL" id="GBHO01043245">
    <property type="protein sequence ID" value="JAG00359.1"/>
    <property type="molecule type" value="Transcribed_RNA"/>
</dbReference>
<reference evidence="1" key="2">
    <citation type="submission" date="2014-07" db="EMBL/GenBank/DDBJ databases">
        <authorList>
            <person name="Hull J."/>
        </authorList>
    </citation>
    <scope>NUCLEOTIDE SEQUENCE</scope>
</reference>
<protein>
    <submittedName>
        <fullName evidence="1">mTERF domain-containing protein 3, mitochondrial</fullName>
    </submittedName>
</protein>
<feature type="non-terminal residue" evidence="1">
    <location>
        <position position="104"/>
    </location>
</feature>
<evidence type="ECO:0000313" key="1">
    <source>
        <dbReference type="EMBL" id="JAG00359.1"/>
    </source>
</evidence>
<sequence length="104" mass="11747">MGVLDDYKFMVSSLTARIKRAAKAASDCLENPTDKNKRLLKVMSERIDGFYETFHENIFNIAQYNGKNNIQEDLDVTYIQVFEDAYFDIKAAVSVLLDEGGAIA</sequence>
<reference evidence="1" key="1">
    <citation type="journal article" date="2014" name="PLoS ONE">
        <title>Transcriptome-Based Identification of ABC Transporters in the Western Tarnished Plant Bug Lygus hesperus.</title>
        <authorList>
            <person name="Hull J.J."/>
            <person name="Chaney K."/>
            <person name="Geib S.M."/>
            <person name="Fabrick J.A."/>
            <person name="Brent C.S."/>
            <person name="Walsh D."/>
            <person name="Lavine L.C."/>
        </authorList>
    </citation>
    <scope>NUCLEOTIDE SEQUENCE</scope>
</reference>
<dbReference type="AlphaFoldDB" id="A0A0A9VXI0"/>
<organism evidence="1">
    <name type="scientific">Lygus hesperus</name>
    <name type="common">Western plant bug</name>
    <dbReference type="NCBI Taxonomy" id="30085"/>
    <lineage>
        <taxon>Eukaryota</taxon>
        <taxon>Metazoa</taxon>
        <taxon>Ecdysozoa</taxon>
        <taxon>Arthropoda</taxon>
        <taxon>Hexapoda</taxon>
        <taxon>Insecta</taxon>
        <taxon>Pterygota</taxon>
        <taxon>Neoptera</taxon>
        <taxon>Paraneoptera</taxon>
        <taxon>Hemiptera</taxon>
        <taxon>Heteroptera</taxon>
        <taxon>Panheteroptera</taxon>
        <taxon>Cimicomorpha</taxon>
        <taxon>Miridae</taxon>
        <taxon>Mirini</taxon>
        <taxon>Lygus</taxon>
    </lineage>
</organism>
<proteinExistence type="predicted"/>
<accession>A0A0A9VXI0</accession>
<gene>
    <name evidence="1" type="primary">MTERFD3</name>
    <name evidence="1" type="ORF">CM83_4495</name>
</gene>